<dbReference type="PANTHER" id="PTHR35567">
    <property type="entry name" value="MALATE DEHYDROGENASE (AFU_ORTHOLOGUE AFUA_2G13800)"/>
    <property type="match status" value="1"/>
</dbReference>
<dbReference type="Proteomes" id="UP000799324">
    <property type="component" value="Unassembled WGS sequence"/>
</dbReference>
<gene>
    <name evidence="1" type="ORF">K491DRAFT_680745</name>
</gene>
<dbReference type="InterPro" id="IPR021851">
    <property type="entry name" value="DUF3455"/>
</dbReference>
<reference evidence="1" key="1">
    <citation type="journal article" date="2020" name="Stud. Mycol.">
        <title>101 Dothideomycetes genomes: a test case for predicting lifestyles and emergence of pathogens.</title>
        <authorList>
            <person name="Haridas S."/>
            <person name="Albert R."/>
            <person name="Binder M."/>
            <person name="Bloem J."/>
            <person name="Labutti K."/>
            <person name="Salamov A."/>
            <person name="Andreopoulos B."/>
            <person name="Baker S."/>
            <person name="Barry K."/>
            <person name="Bills G."/>
            <person name="Bluhm B."/>
            <person name="Cannon C."/>
            <person name="Castanera R."/>
            <person name="Culley D."/>
            <person name="Daum C."/>
            <person name="Ezra D."/>
            <person name="Gonzalez J."/>
            <person name="Henrissat B."/>
            <person name="Kuo A."/>
            <person name="Liang C."/>
            <person name="Lipzen A."/>
            <person name="Lutzoni F."/>
            <person name="Magnuson J."/>
            <person name="Mondo S."/>
            <person name="Nolan M."/>
            <person name="Ohm R."/>
            <person name="Pangilinan J."/>
            <person name="Park H.-J."/>
            <person name="Ramirez L."/>
            <person name="Alfaro M."/>
            <person name="Sun H."/>
            <person name="Tritt A."/>
            <person name="Yoshinaga Y."/>
            <person name="Zwiers L.-H."/>
            <person name="Turgeon B."/>
            <person name="Goodwin S."/>
            <person name="Spatafora J."/>
            <person name="Crous P."/>
            <person name="Grigoriev I."/>
        </authorList>
    </citation>
    <scope>NUCLEOTIDE SEQUENCE</scope>
    <source>
        <strain evidence="1">CBS 122681</strain>
    </source>
</reference>
<name>A0A6A6SZJ6_9PLEO</name>
<protein>
    <submittedName>
        <fullName evidence="1">Uncharacterized protein</fullName>
    </submittedName>
</protein>
<proteinExistence type="predicted"/>
<dbReference type="PANTHER" id="PTHR35567:SF1">
    <property type="entry name" value="CONSERVED FUNGAL PROTEIN (AFU_ORTHOLOGUE AFUA_1G14230)"/>
    <property type="match status" value="1"/>
</dbReference>
<dbReference type="Pfam" id="PF11937">
    <property type="entry name" value="DUF3455"/>
    <property type="match status" value="1"/>
</dbReference>
<dbReference type="EMBL" id="MU004386">
    <property type="protein sequence ID" value="KAF2653145.1"/>
    <property type="molecule type" value="Genomic_DNA"/>
</dbReference>
<dbReference type="AlphaFoldDB" id="A0A6A6SZJ6"/>
<organism evidence="1 2">
    <name type="scientific">Lophiostoma macrostomum CBS 122681</name>
    <dbReference type="NCBI Taxonomy" id="1314788"/>
    <lineage>
        <taxon>Eukaryota</taxon>
        <taxon>Fungi</taxon>
        <taxon>Dikarya</taxon>
        <taxon>Ascomycota</taxon>
        <taxon>Pezizomycotina</taxon>
        <taxon>Dothideomycetes</taxon>
        <taxon>Pleosporomycetidae</taxon>
        <taxon>Pleosporales</taxon>
        <taxon>Lophiostomataceae</taxon>
        <taxon>Lophiostoma</taxon>
    </lineage>
</organism>
<evidence type="ECO:0000313" key="1">
    <source>
        <dbReference type="EMBL" id="KAF2653145.1"/>
    </source>
</evidence>
<keyword evidence="2" id="KW-1185">Reference proteome</keyword>
<sequence length="235" mass="26152">MTILQLLHCVMIFVVAYICFRYNVTQSNVSIPPPPSKLPPPTAMTLKSIALGIGNQSYSCFGNTVKPIFQGSSSVLYDMRASSVKQEMPAWEIESMKTLSQHVLPTASDTTVMYGYLKASGYNYLGKSVETPDRTFWFFLDDVPQGFEAYIANATQAPTNTYSSKTGAVPWLYIARRPSSNRQSTITAVYRYYTAGGTPPGHCIPHIVQVPYVAQFWIYESKISPPLNGLVPREH</sequence>
<accession>A0A6A6SZJ6</accession>
<evidence type="ECO:0000313" key="2">
    <source>
        <dbReference type="Proteomes" id="UP000799324"/>
    </source>
</evidence>